<keyword evidence="2" id="KW-1185">Reference proteome</keyword>
<dbReference type="Proteomes" id="UP000308600">
    <property type="component" value="Unassembled WGS sequence"/>
</dbReference>
<name>A0ACD3BGZ5_9AGAR</name>
<proteinExistence type="predicted"/>
<gene>
    <name evidence="1" type="ORF">BDN72DRAFT_27665</name>
</gene>
<evidence type="ECO:0000313" key="2">
    <source>
        <dbReference type="Proteomes" id="UP000308600"/>
    </source>
</evidence>
<sequence>MLQTIPPSNQRPPQSINAYPKGPFTVIGIPSNTIQNNRQLIGGSESTSSRSFTILKTLGDGSFGTVWLCDWHGSLPPNTPPAAMQSGTCRPEWVGKRLVALKRMKKLWEGGWDECQKLKELESLRAIPVHPNIVPLYDFFLTPMEKELYFAFEPMEGNLYHLIKSRRGRPLVGGLVSSIFRQIVNGLHHIHASGYFHRDMKPENILVTTTGHFDYTSVSPLAGPNTPKERDVVTIIKLADFGLARETKSKPPYTEYVSTRWYRAPEVLLLSRDYSNPVDMWALGTIMAELVNLRPLFPGQDQMEQLLKICDVLGDPSDEYGVDPSTGVIGGGPWPRGIKMGKSVGFVFPKVQPKDINLFFDPNVPRSLIQCIRDLLRYNPDARLTSRQCLDHPYLLETSPRNHIPMLASLESGVLPLPPSQHPNGSHSSIPSLTPRNVPHSHPHSVPIPDASSSHRNGYYPPHYNGKTPVPWNEVNGGAQANGHSHTDYPMENAPQPYHPEPNGYLEHPQDSPHAVNGQANQPQPSKLGVFSSLSFGKKNGKRSFGMFGGDKSNQLPPVDEMIPPVPTLKRTQTSSSDGRLQDLSAHDTPARNAELKKINKKEAERMQREAEEQKRKIAAKMHREQARAVMQKRNQVMQKAFGNDIEWLGGNEQRLDFSETSKPKQAASGPIRKNQTSANAVGPSTTLNAAGGRFGNSPEPPSAAERRGTTMERLAKARRREFDDDHSMSSSDVHSLGHVSSISFATVDSDPGPSRLRTRPSLFSINRMTSMSSLRTSVDEFPPSARSSNSFSLEGQLAHDFRTQATVNSPHLAGSVSPPPMHLLSLSPSVSPSLSPSPPWVHVQHQQHKDGLSPRREQSPPFVTLQNGYNTFEHLHGHPPSPYGQPPSPLALAPGTAPKSAINPIFKVVSYKWDSRGGLVPDLKPTQSPPPPPLPTEHSLNQYSPTALPPFSQLEAVAGGGESPMSYTRPPEGS</sequence>
<evidence type="ECO:0000313" key="1">
    <source>
        <dbReference type="EMBL" id="TFK77106.1"/>
    </source>
</evidence>
<organism evidence="1 2">
    <name type="scientific">Pluteus cervinus</name>
    <dbReference type="NCBI Taxonomy" id="181527"/>
    <lineage>
        <taxon>Eukaryota</taxon>
        <taxon>Fungi</taxon>
        <taxon>Dikarya</taxon>
        <taxon>Basidiomycota</taxon>
        <taxon>Agaricomycotina</taxon>
        <taxon>Agaricomycetes</taxon>
        <taxon>Agaricomycetidae</taxon>
        <taxon>Agaricales</taxon>
        <taxon>Pluteineae</taxon>
        <taxon>Pluteaceae</taxon>
        <taxon>Pluteus</taxon>
    </lineage>
</organism>
<accession>A0ACD3BGZ5</accession>
<protein>
    <submittedName>
        <fullName evidence="1">Pkinase-domain-containing protein</fullName>
    </submittedName>
</protein>
<dbReference type="EMBL" id="ML208259">
    <property type="protein sequence ID" value="TFK77106.1"/>
    <property type="molecule type" value="Genomic_DNA"/>
</dbReference>
<reference evidence="1 2" key="1">
    <citation type="journal article" date="2019" name="Nat. Ecol. Evol.">
        <title>Megaphylogeny resolves global patterns of mushroom evolution.</title>
        <authorList>
            <person name="Varga T."/>
            <person name="Krizsan K."/>
            <person name="Foldi C."/>
            <person name="Dima B."/>
            <person name="Sanchez-Garcia M."/>
            <person name="Sanchez-Ramirez S."/>
            <person name="Szollosi G.J."/>
            <person name="Szarkandi J.G."/>
            <person name="Papp V."/>
            <person name="Albert L."/>
            <person name="Andreopoulos W."/>
            <person name="Angelini C."/>
            <person name="Antonin V."/>
            <person name="Barry K.W."/>
            <person name="Bougher N.L."/>
            <person name="Buchanan P."/>
            <person name="Buyck B."/>
            <person name="Bense V."/>
            <person name="Catcheside P."/>
            <person name="Chovatia M."/>
            <person name="Cooper J."/>
            <person name="Damon W."/>
            <person name="Desjardin D."/>
            <person name="Finy P."/>
            <person name="Geml J."/>
            <person name="Haridas S."/>
            <person name="Hughes K."/>
            <person name="Justo A."/>
            <person name="Karasinski D."/>
            <person name="Kautmanova I."/>
            <person name="Kiss B."/>
            <person name="Kocsube S."/>
            <person name="Kotiranta H."/>
            <person name="LaButti K.M."/>
            <person name="Lechner B.E."/>
            <person name="Liimatainen K."/>
            <person name="Lipzen A."/>
            <person name="Lukacs Z."/>
            <person name="Mihaltcheva S."/>
            <person name="Morgado L.N."/>
            <person name="Niskanen T."/>
            <person name="Noordeloos M.E."/>
            <person name="Ohm R.A."/>
            <person name="Ortiz-Santana B."/>
            <person name="Ovrebo C."/>
            <person name="Racz N."/>
            <person name="Riley R."/>
            <person name="Savchenko A."/>
            <person name="Shiryaev A."/>
            <person name="Soop K."/>
            <person name="Spirin V."/>
            <person name="Szebenyi C."/>
            <person name="Tomsovsky M."/>
            <person name="Tulloss R.E."/>
            <person name="Uehling J."/>
            <person name="Grigoriev I.V."/>
            <person name="Vagvolgyi C."/>
            <person name="Papp T."/>
            <person name="Martin F.M."/>
            <person name="Miettinen O."/>
            <person name="Hibbett D.S."/>
            <person name="Nagy L.G."/>
        </authorList>
    </citation>
    <scope>NUCLEOTIDE SEQUENCE [LARGE SCALE GENOMIC DNA]</scope>
    <source>
        <strain evidence="1 2">NL-1719</strain>
    </source>
</reference>